<evidence type="ECO:0000313" key="2">
    <source>
        <dbReference type="Ensembl" id="ENSHHUP00000024159.1"/>
    </source>
</evidence>
<dbReference type="STRING" id="62062.ENSHHUP00000024159"/>
<accession>A0A4W5LEI3</accession>
<evidence type="ECO:0000256" key="1">
    <source>
        <dbReference type="SAM" id="MobiDB-lite"/>
    </source>
</evidence>
<dbReference type="GeneTree" id="ENSGT01010000230284"/>
<reference evidence="3" key="1">
    <citation type="submission" date="2018-06" db="EMBL/GenBank/DDBJ databases">
        <title>Genome assembly of Danube salmon.</title>
        <authorList>
            <person name="Macqueen D.J."/>
            <person name="Gundappa M.K."/>
        </authorList>
    </citation>
    <scope>NUCLEOTIDE SEQUENCE [LARGE SCALE GENOMIC DNA]</scope>
</reference>
<reference evidence="2" key="3">
    <citation type="submission" date="2025-09" db="UniProtKB">
        <authorList>
            <consortium name="Ensembl"/>
        </authorList>
    </citation>
    <scope>IDENTIFICATION</scope>
</reference>
<protein>
    <submittedName>
        <fullName evidence="2">Uncharacterized protein</fullName>
    </submittedName>
</protein>
<keyword evidence="3" id="KW-1185">Reference proteome</keyword>
<proteinExistence type="predicted"/>
<name>A0A4W5LEI3_9TELE</name>
<feature type="region of interest" description="Disordered" evidence="1">
    <location>
        <begin position="9"/>
        <end position="34"/>
    </location>
</feature>
<dbReference type="AlphaFoldDB" id="A0A4W5LEI3"/>
<sequence length="84" mass="9685">FKKDLLAIKKRREDIANPPQKEEEDEEEKKPGSEAVAEYLEGKKKYEDMRKQKLKKGSSRKTQTMALLDRFKSKLSSAITETGP</sequence>
<organism evidence="2 3">
    <name type="scientific">Hucho hucho</name>
    <name type="common">huchen</name>
    <dbReference type="NCBI Taxonomy" id="62062"/>
    <lineage>
        <taxon>Eukaryota</taxon>
        <taxon>Metazoa</taxon>
        <taxon>Chordata</taxon>
        <taxon>Craniata</taxon>
        <taxon>Vertebrata</taxon>
        <taxon>Euteleostomi</taxon>
        <taxon>Actinopterygii</taxon>
        <taxon>Neopterygii</taxon>
        <taxon>Teleostei</taxon>
        <taxon>Protacanthopterygii</taxon>
        <taxon>Salmoniformes</taxon>
        <taxon>Salmonidae</taxon>
        <taxon>Salmoninae</taxon>
        <taxon>Hucho</taxon>
    </lineage>
</organism>
<reference evidence="2" key="2">
    <citation type="submission" date="2025-08" db="UniProtKB">
        <authorList>
            <consortium name="Ensembl"/>
        </authorList>
    </citation>
    <scope>IDENTIFICATION</scope>
</reference>
<dbReference type="Proteomes" id="UP000314982">
    <property type="component" value="Unassembled WGS sequence"/>
</dbReference>
<evidence type="ECO:0000313" key="3">
    <source>
        <dbReference type="Proteomes" id="UP000314982"/>
    </source>
</evidence>
<dbReference type="Ensembl" id="ENSHHUT00000025064.1">
    <property type="protein sequence ID" value="ENSHHUP00000024159.1"/>
    <property type="gene ID" value="ENSHHUG00000015154.1"/>
</dbReference>